<feature type="region of interest" description="Disordered" evidence="1">
    <location>
        <begin position="115"/>
        <end position="170"/>
    </location>
</feature>
<keyword evidence="3" id="KW-1185">Reference proteome</keyword>
<dbReference type="eggNOG" id="ENOG502QQV3">
    <property type="taxonomic scope" value="Eukaryota"/>
</dbReference>
<dbReference type="GeneID" id="4838154"/>
<gene>
    <name evidence="2" type="primary">RBF1</name>
    <name evidence="2" type="ORF">PICST_65414</name>
</gene>
<evidence type="ECO:0000313" key="3">
    <source>
        <dbReference type="Proteomes" id="UP000002258"/>
    </source>
</evidence>
<dbReference type="InParanoid" id="A3LRI2"/>
<dbReference type="RefSeq" id="XP_001383419.2">
    <property type="nucleotide sequence ID" value="XM_001383382.1"/>
</dbReference>
<feature type="compositionally biased region" description="Low complexity" evidence="1">
    <location>
        <begin position="146"/>
        <end position="159"/>
    </location>
</feature>
<evidence type="ECO:0000313" key="2">
    <source>
        <dbReference type="EMBL" id="ABN65390.2"/>
    </source>
</evidence>
<dbReference type="AlphaFoldDB" id="A3LRI2"/>
<feature type="region of interest" description="Disordered" evidence="1">
    <location>
        <begin position="414"/>
        <end position="433"/>
    </location>
</feature>
<reference evidence="2 3" key="1">
    <citation type="journal article" date="2007" name="Nat. Biotechnol.">
        <title>Genome sequence of the lignocellulose-bioconverting and xylose-fermenting yeast Pichia stipitis.</title>
        <authorList>
            <person name="Jeffries T.W."/>
            <person name="Grigoriev I.V."/>
            <person name="Grimwood J."/>
            <person name="Laplaza J.M."/>
            <person name="Aerts A."/>
            <person name="Salamov A."/>
            <person name="Schmutz J."/>
            <person name="Lindquist E."/>
            <person name="Dehal P."/>
            <person name="Shapiro H."/>
            <person name="Jin Y.S."/>
            <person name="Passoth V."/>
            <person name="Richardson P.M."/>
        </authorList>
    </citation>
    <scope>NUCLEOTIDE SEQUENCE [LARGE SCALE GENOMIC DNA]</scope>
    <source>
        <strain evidence="3">ATCC 58785 / CBS 6054 / NBRC 10063 / NRRL Y-11545</strain>
    </source>
</reference>
<accession>A3LRI2</accession>
<dbReference type="EMBL" id="CP000497">
    <property type="protein sequence ID" value="ABN65390.2"/>
    <property type="molecule type" value="Genomic_DNA"/>
</dbReference>
<feature type="region of interest" description="Disordered" evidence="1">
    <location>
        <begin position="69"/>
        <end position="98"/>
    </location>
</feature>
<dbReference type="OMA" id="NVQAHDH"/>
<dbReference type="OrthoDB" id="4094480at2759"/>
<dbReference type="HOGENOM" id="CLU_033822_0_0_1"/>
<proteinExistence type="predicted"/>
<feature type="compositionally biased region" description="Low complexity" evidence="1">
    <location>
        <begin position="88"/>
        <end position="98"/>
    </location>
</feature>
<feature type="region of interest" description="Disordered" evidence="1">
    <location>
        <begin position="311"/>
        <end position="342"/>
    </location>
</feature>
<dbReference type="KEGG" id="pic:PICST_65414"/>
<evidence type="ECO:0000256" key="1">
    <source>
        <dbReference type="SAM" id="MobiDB-lite"/>
    </source>
</evidence>
<feature type="region of interest" description="Disordered" evidence="1">
    <location>
        <begin position="1"/>
        <end position="30"/>
    </location>
</feature>
<organism evidence="2 3">
    <name type="scientific">Scheffersomyces stipitis (strain ATCC 58785 / CBS 6054 / NBRC 10063 / NRRL Y-11545)</name>
    <name type="common">Yeast</name>
    <name type="synonym">Pichia stipitis</name>
    <dbReference type="NCBI Taxonomy" id="322104"/>
    <lineage>
        <taxon>Eukaryota</taxon>
        <taxon>Fungi</taxon>
        <taxon>Dikarya</taxon>
        <taxon>Ascomycota</taxon>
        <taxon>Saccharomycotina</taxon>
        <taxon>Pichiomycetes</taxon>
        <taxon>Debaryomycetaceae</taxon>
        <taxon>Scheffersomyces</taxon>
    </lineage>
</organism>
<dbReference type="Proteomes" id="UP000002258">
    <property type="component" value="Chromosome 3"/>
</dbReference>
<feature type="compositionally biased region" description="Basic residues" evidence="1">
    <location>
        <begin position="123"/>
        <end position="145"/>
    </location>
</feature>
<protein>
    <submittedName>
        <fullName evidence="2">Transcription factor RBF1 (RPG-box-binding factor) (Repressor-activator protein 1)</fullName>
    </submittedName>
</protein>
<sequence>MSGPSTSSERSTVNSGGQHLQQDHTGATSVRTEYDVTATAAAAVSASGYGVSLDDAASQFHQHQHNNYAAGAAAAAAEIQHRHELQRRQQQLQQQELHQQQQELHQQQLQQQHYQQLQQQQQQHHHQQQQHHHQLQQQQHHHQLQHHQQPPNQHQLHQHSSLGPSGADDYDQGILTSKYIENEIIKTFSSKQDLVKYVKYQLSNEEQCKIVINSSKPKAVYFQCERSGSFRTTVKDATKRQRVAYTKRNKCGYRLVANLYPPEKDKKKMIKKEGLDRNLDDKLADYPNSLGHGGLQEASEMWILRMINPVHNHAPEPSNGKKKRSKSSRTLVEKPLNKGNGYPQEVMQLQHHNGLQHHHIPQHLHDHQHPASVQDTAVIAAIEATPAAAAVTALHAQNPPVDPNIDPNVDPSVQAHDHSHGIRGNVQLHNLRR</sequence>
<name>A3LRI2_PICST</name>